<dbReference type="OrthoDB" id="10519945at2759"/>
<evidence type="ECO:0000313" key="2">
    <source>
        <dbReference type="EMBL" id="VEN50766.1"/>
    </source>
</evidence>
<sequence>MTKRRGGNSKSTKDAAHKQTNHRNKNLNAEKMVRNSRDFPFRRDPDLSLTQHHCTQPGYRTSRTILQINTFILSITRYQPPLQRQ</sequence>
<dbReference type="Proteomes" id="UP000410492">
    <property type="component" value="Unassembled WGS sequence"/>
</dbReference>
<protein>
    <submittedName>
        <fullName evidence="2">Uncharacterized protein</fullName>
    </submittedName>
</protein>
<name>A0A653CSH5_CALMS</name>
<dbReference type="AlphaFoldDB" id="A0A653CSH5"/>
<gene>
    <name evidence="2" type="ORF">CALMAC_LOCUS11405</name>
</gene>
<evidence type="ECO:0000256" key="1">
    <source>
        <dbReference type="SAM" id="MobiDB-lite"/>
    </source>
</evidence>
<dbReference type="EMBL" id="CAACVG010008698">
    <property type="protein sequence ID" value="VEN50766.1"/>
    <property type="molecule type" value="Genomic_DNA"/>
</dbReference>
<accession>A0A653CSH5</accession>
<reference evidence="2 3" key="1">
    <citation type="submission" date="2019-01" db="EMBL/GenBank/DDBJ databases">
        <authorList>
            <person name="Sayadi A."/>
        </authorList>
    </citation>
    <scope>NUCLEOTIDE SEQUENCE [LARGE SCALE GENOMIC DNA]</scope>
</reference>
<feature type="region of interest" description="Disordered" evidence="1">
    <location>
        <begin position="1"/>
        <end position="54"/>
    </location>
</feature>
<proteinExistence type="predicted"/>
<organism evidence="2 3">
    <name type="scientific">Callosobruchus maculatus</name>
    <name type="common">Southern cowpea weevil</name>
    <name type="synonym">Pulse bruchid</name>
    <dbReference type="NCBI Taxonomy" id="64391"/>
    <lineage>
        <taxon>Eukaryota</taxon>
        <taxon>Metazoa</taxon>
        <taxon>Ecdysozoa</taxon>
        <taxon>Arthropoda</taxon>
        <taxon>Hexapoda</taxon>
        <taxon>Insecta</taxon>
        <taxon>Pterygota</taxon>
        <taxon>Neoptera</taxon>
        <taxon>Endopterygota</taxon>
        <taxon>Coleoptera</taxon>
        <taxon>Polyphaga</taxon>
        <taxon>Cucujiformia</taxon>
        <taxon>Chrysomeloidea</taxon>
        <taxon>Chrysomelidae</taxon>
        <taxon>Bruchinae</taxon>
        <taxon>Bruchini</taxon>
        <taxon>Callosobruchus</taxon>
    </lineage>
</organism>
<feature type="compositionally biased region" description="Basic and acidic residues" evidence="1">
    <location>
        <begin position="31"/>
        <end position="46"/>
    </location>
</feature>
<keyword evidence="3" id="KW-1185">Reference proteome</keyword>
<evidence type="ECO:0000313" key="3">
    <source>
        <dbReference type="Proteomes" id="UP000410492"/>
    </source>
</evidence>